<dbReference type="EMBL" id="MPTB01000105">
    <property type="protein sequence ID" value="OMD34964.1"/>
    <property type="molecule type" value="Genomic_DNA"/>
</dbReference>
<reference evidence="2 3" key="1">
    <citation type="submission" date="2016-10" db="EMBL/GenBank/DDBJ databases">
        <title>Paenibacillus species isolates.</title>
        <authorList>
            <person name="Beno S.M."/>
        </authorList>
    </citation>
    <scope>NUCLEOTIDE SEQUENCE [LARGE SCALE GENOMIC DNA]</scope>
    <source>
        <strain evidence="2 3">FSL H7-0744</strain>
    </source>
</reference>
<name>A0ABX3GTP6_PAEBO</name>
<dbReference type="Proteomes" id="UP000187412">
    <property type="component" value="Unassembled WGS sequence"/>
</dbReference>
<evidence type="ECO:0000259" key="1">
    <source>
        <dbReference type="Pfam" id="PF09346"/>
    </source>
</evidence>
<gene>
    <name evidence="2" type="ORF">BSK56_33380</name>
</gene>
<dbReference type="Pfam" id="PF09346">
    <property type="entry name" value="SMI1_KNR4"/>
    <property type="match status" value="1"/>
</dbReference>
<dbReference type="Gene3D" id="3.40.1580.10">
    <property type="entry name" value="SMI1/KNR4-like"/>
    <property type="match status" value="1"/>
</dbReference>
<dbReference type="InterPro" id="IPR018958">
    <property type="entry name" value="Knr4/Smi1-like_dom"/>
</dbReference>
<feature type="domain" description="Knr4/Smi1-like" evidence="1">
    <location>
        <begin position="28"/>
        <end position="178"/>
    </location>
</feature>
<protein>
    <recommendedName>
        <fullName evidence="1">Knr4/Smi1-like domain-containing protein</fullName>
    </recommendedName>
</protein>
<proteinExistence type="predicted"/>
<evidence type="ECO:0000313" key="3">
    <source>
        <dbReference type="Proteomes" id="UP000187412"/>
    </source>
</evidence>
<accession>A0ABX3GTP6</accession>
<dbReference type="SUPFAM" id="SSF160631">
    <property type="entry name" value="SMI1/KNR4-like"/>
    <property type="match status" value="1"/>
</dbReference>
<organism evidence="2 3">
    <name type="scientific">Paenibacillus borealis</name>
    <dbReference type="NCBI Taxonomy" id="160799"/>
    <lineage>
        <taxon>Bacteria</taxon>
        <taxon>Bacillati</taxon>
        <taxon>Bacillota</taxon>
        <taxon>Bacilli</taxon>
        <taxon>Bacillales</taxon>
        <taxon>Paenibacillaceae</taxon>
        <taxon>Paenibacillus</taxon>
    </lineage>
</organism>
<dbReference type="RefSeq" id="WP_076114646.1">
    <property type="nucleotide sequence ID" value="NZ_MPTB01000105.1"/>
</dbReference>
<keyword evidence="3" id="KW-1185">Reference proteome</keyword>
<dbReference type="InterPro" id="IPR037883">
    <property type="entry name" value="Knr4/Smi1-like_sf"/>
</dbReference>
<sequence length="229" mass="26649">MTMTNDSFNEIEKYLIELGISSGADSYSEEELIRLEEKYEIDFLEIYKIFVFKYGNSTFENDVRYRPLKQSHWTGKDGLNAFGSFFGFEEGADNLEENIKRYYDRIPNSIVPIADDGVGNLICIGIKGNHIGKIYFWDHENEITAKVMLNEKEYVGVSVDDYWENIFLIAESFFDFIKSFEIEEIVNESDIDSKIVSEKMSDNFMAMMLAAKAELEAKEKNRKEKKKEN</sequence>
<evidence type="ECO:0000313" key="2">
    <source>
        <dbReference type="EMBL" id="OMD34964.1"/>
    </source>
</evidence>
<comment type="caution">
    <text evidence="2">The sequence shown here is derived from an EMBL/GenBank/DDBJ whole genome shotgun (WGS) entry which is preliminary data.</text>
</comment>